<feature type="binding site" evidence="6">
    <location>
        <position position="247"/>
    </location>
    <ligand>
        <name>Mg(2+)</name>
        <dbReference type="ChEBI" id="CHEBI:18420"/>
    </ligand>
</feature>
<evidence type="ECO:0000256" key="3">
    <source>
        <dbReference type="ARBA" id="ARBA00022741"/>
    </source>
</evidence>
<name>A0ABY5DIZ8_9GAMM</name>
<sequence length="428" mass="46124">MNTTIVAPATAMVEQPIGIIRISGPKASRIAGKLIGKTEMTPRQVYVSGISTQHFVDQAVVIFFQAPYSFTGEDVVELQMHGNPHLINRVVFECIKLGAVMANPGEFSQRAYLNGKLSLVQVEAVADLIHAKSEKAALSASKSMSGAFCKVIRQLQSDMMALRVEVEATIDFDEDDIPTLGLDVLHKKLAILIQEISTNLSVAKSGVLLAKCPEVVLVGKPNVGKSTLMNELCGSSVSIITEHAGTTRDLITRDIICNGVALRLTDTAGLRAAYDPAEQEGIERAKKVLTDADLVLHLSTEDELLPIQANVPVWRVRTKIDLGDIQSQGADFSISVKTGAGISALKSALSGFVEGAQSQEVPFSARQRHIDALERVHEVLVALSDQVEHLDMLADALAQSHHYLGQIIGETTPDDVLGEIFSQFCIGK</sequence>
<comment type="subcellular location">
    <subcellularLocation>
        <location evidence="6">Cytoplasm</location>
    </subcellularLocation>
</comment>
<dbReference type="InterPro" id="IPR027417">
    <property type="entry name" value="P-loop_NTPase"/>
</dbReference>
<feature type="domain" description="GTP-binding protein TrmE N-terminal" evidence="9">
    <location>
        <begin position="4"/>
        <end position="116"/>
    </location>
</feature>
<feature type="binding site" evidence="6">
    <location>
        <begin position="266"/>
        <end position="269"/>
    </location>
    <ligand>
        <name>GTP</name>
        <dbReference type="ChEBI" id="CHEBI:37565"/>
    </ligand>
</feature>
<keyword evidence="6 11" id="KW-0378">Hydrolase</keyword>
<dbReference type="Gene3D" id="3.30.1360.120">
    <property type="entry name" value="Probable tRNA modification gtpase trme, domain 1"/>
    <property type="match status" value="1"/>
</dbReference>
<comment type="caution">
    <text evidence="6">Lacks conserved residue(s) required for the propagation of feature annotation.</text>
</comment>
<feature type="domain" description="G" evidence="8">
    <location>
        <begin position="214"/>
        <end position="305"/>
    </location>
</feature>
<keyword evidence="2 6" id="KW-0819">tRNA processing</keyword>
<dbReference type="NCBIfam" id="TIGR00231">
    <property type="entry name" value="small_GTP"/>
    <property type="match status" value="1"/>
</dbReference>
<dbReference type="GO" id="GO:0016787">
    <property type="term" value="F:hydrolase activity"/>
    <property type="evidence" value="ECO:0007669"/>
    <property type="project" value="UniProtKB-KW"/>
</dbReference>
<organism evidence="11 12">
    <name type="scientific">Candidatus Comchoanobacter bicostacola</name>
    <dbReference type="NCBI Taxonomy" id="2919598"/>
    <lineage>
        <taxon>Bacteria</taxon>
        <taxon>Pseudomonadati</taxon>
        <taxon>Pseudomonadota</taxon>
        <taxon>Gammaproteobacteria</taxon>
        <taxon>Candidatus Comchoanobacterales</taxon>
        <taxon>Candidatus Comchoanobacteraceae</taxon>
        <taxon>Candidatus Comchoanobacter</taxon>
    </lineage>
</organism>
<proteinExistence type="inferred from homology"/>
<dbReference type="NCBIfam" id="NF003661">
    <property type="entry name" value="PRK05291.1-3"/>
    <property type="match status" value="1"/>
</dbReference>
<keyword evidence="5 6" id="KW-0342">GTP-binding</keyword>
<dbReference type="Pfam" id="PF12631">
    <property type="entry name" value="MnmE_helical"/>
    <property type="match status" value="1"/>
</dbReference>
<dbReference type="Proteomes" id="UP001055955">
    <property type="component" value="Chromosome"/>
</dbReference>
<comment type="similarity">
    <text evidence="1 6 7">Belongs to the TRAFAC class TrmE-Era-EngA-EngB-Septin-like GTPase superfamily. TrmE GTPase family.</text>
</comment>
<comment type="function">
    <text evidence="6">Exhibits a very high intrinsic GTPase hydrolysis rate. Involved in the addition of a carboxymethylaminomethyl (cmnm) group at the wobble position (U34) of certain tRNAs, forming tRNA-cmnm(5)s(2)U34.</text>
</comment>
<evidence type="ECO:0000256" key="4">
    <source>
        <dbReference type="ARBA" id="ARBA00022958"/>
    </source>
</evidence>
<comment type="subunit">
    <text evidence="6">Homodimer. Heterotetramer of two MnmE and two MnmG subunits.</text>
</comment>
<dbReference type="EC" id="3.6.-.-" evidence="6"/>
<evidence type="ECO:0000256" key="7">
    <source>
        <dbReference type="RuleBase" id="RU003313"/>
    </source>
</evidence>
<dbReference type="Pfam" id="PF01926">
    <property type="entry name" value="MMR_HSR1"/>
    <property type="match status" value="1"/>
</dbReference>
<keyword evidence="6" id="KW-0963">Cytoplasm</keyword>
<dbReference type="PANTHER" id="PTHR42714:SF2">
    <property type="entry name" value="TRNA MODIFICATION GTPASE GTPBP3, MITOCHONDRIAL"/>
    <property type="match status" value="1"/>
</dbReference>
<evidence type="ECO:0000313" key="12">
    <source>
        <dbReference type="Proteomes" id="UP001055955"/>
    </source>
</evidence>
<dbReference type="InterPro" id="IPR031168">
    <property type="entry name" value="G_TrmE"/>
</dbReference>
<feature type="binding site" evidence="6">
    <location>
        <position position="428"/>
    </location>
    <ligand>
        <name>(6S)-5-formyl-5,6,7,8-tetrahydrofolate</name>
        <dbReference type="ChEBI" id="CHEBI:57457"/>
    </ligand>
</feature>
<reference evidence="11 12" key="1">
    <citation type="journal article" date="2022" name="Nat. Microbiol.">
        <title>The microbiome of a bacterivorous marine choanoflagellate contains a resource-demanding obligate bacterial associate.</title>
        <authorList>
            <person name="Needham D.M."/>
            <person name="Poirier C."/>
            <person name="Bachy C."/>
            <person name="George E.E."/>
            <person name="Wilken S."/>
            <person name="Yung C.C.M."/>
            <person name="Limardo A.J."/>
            <person name="Morando M."/>
            <person name="Sudek L."/>
            <person name="Malmstrom R.R."/>
            <person name="Keeling P.J."/>
            <person name="Santoro A.E."/>
            <person name="Worden A.Z."/>
        </authorList>
    </citation>
    <scope>NUCLEOTIDE SEQUENCE [LARGE SCALE GENOMIC DNA]</scope>
    <source>
        <strain evidence="11 12">Comchoano-1</strain>
    </source>
</reference>
<dbReference type="InterPro" id="IPR006073">
    <property type="entry name" value="GTP-bd"/>
</dbReference>
<dbReference type="NCBIfam" id="TIGR00450">
    <property type="entry name" value="mnmE_trmE_thdF"/>
    <property type="match status" value="1"/>
</dbReference>
<evidence type="ECO:0000256" key="1">
    <source>
        <dbReference type="ARBA" id="ARBA00011043"/>
    </source>
</evidence>
<keyword evidence="6" id="KW-0479">Metal-binding</keyword>
<comment type="cofactor">
    <cofactor evidence="6">
        <name>K(+)</name>
        <dbReference type="ChEBI" id="CHEBI:29103"/>
    </cofactor>
    <text evidence="6">Binds 1 potassium ion per subunit.</text>
</comment>
<dbReference type="RefSeq" id="WP_258568339.1">
    <property type="nucleotide sequence ID" value="NZ_CP092900.1"/>
</dbReference>
<dbReference type="CDD" id="cd14858">
    <property type="entry name" value="TrmE_N"/>
    <property type="match status" value="1"/>
</dbReference>
<evidence type="ECO:0000313" key="11">
    <source>
        <dbReference type="EMBL" id="UTC24555.1"/>
    </source>
</evidence>
<dbReference type="InterPro" id="IPR027266">
    <property type="entry name" value="TrmE/GcvT-like"/>
</dbReference>
<dbReference type="InterPro" id="IPR005225">
    <property type="entry name" value="Small_GTP-bd"/>
</dbReference>
<feature type="binding site" evidence="6">
    <location>
        <position position="77"/>
    </location>
    <ligand>
        <name>(6S)-5-formyl-5,6,7,8-tetrahydrofolate</name>
        <dbReference type="ChEBI" id="CHEBI:57457"/>
    </ligand>
</feature>
<dbReference type="SUPFAM" id="SSF52540">
    <property type="entry name" value="P-loop containing nucleoside triphosphate hydrolases"/>
    <property type="match status" value="1"/>
</dbReference>
<feature type="binding site" evidence="6">
    <location>
        <position position="226"/>
    </location>
    <ligand>
        <name>Mg(2+)</name>
        <dbReference type="ChEBI" id="CHEBI:18420"/>
    </ligand>
</feature>
<dbReference type="InterPro" id="IPR025867">
    <property type="entry name" value="MnmE_helical"/>
</dbReference>
<feature type="binding site" evidence="6">
    <location>
        <begin position="241"/>
        <end position="247"/>
    </location>
    <ligand>
        <name>GTP</name>
        <dbReference type="ChEBI" id="CHEBI:37565"/>
    </ligand>
</feature>
<keyword evidence="12" id="KW-1185">Reference proteome</keyword>
<dbReference type="Gene3D" id="1.20.120.430">
    <property type="entry name" value="tRNA modification GTPase MnmE domain 2"/>
    <property type="match status" value="1"/>
</dbReference>
<dbReference type="EMBL" id="CP092900">
    <property type="protein sequence ID" value="UTC24555.1"/>
    <property type="molecule type" value="Genomic_DNA"/>
</dbReference>
<evidence type="ECO:0000256" key="6">
    <source>
        <dbReference type="HAMAP-Rule" id="MF_00379"/>
    </source>
</evidence>
<evidence type="ECO:0000259" key="9">
    <source>
        <dbReference type="Pfam" id="PF10396"/>
    </source>
</evidence>
<feature type="binding site" evidence="6">
    <location>
        <position position="116"/>
    </location>
    <ligand>
        <name>(6S)-5-formyl-5,6,7,8-tetrahydrofolate</name>
        <dbReference type="ChEBI" id="CHEBI:57457"/>
    </ligand>
</feature>
<gene>
    <name evidence="6 11" type="primary">mnmE</name>
    <name evidence="6" type="synonym">trmE</name>
    <name evidence="11" type="ORF">MMH89_00030</name>
</gene>
<dbReference type="Gene3D" id="3.40.50.300">
    <property type="entry name" value="P-loop containing nucleotide triphosphate hydrolases"/>
    <property type="match status" value="1"/>
</dbReference>
<accession>A0ABY5DIZ8</accession>
<keyword evidence="3 6" id="KW-0547">Nucleotide-binding</keyword>
<dbReference type="InterPro" id="IPR018948">
    <property type="entry name" value="GTP-bd_TrmE_N"/>
</dbReference>
<dbReference type="InterPro" id="IPR027368">
    <property type="entry name" value="MnmE_dom2"/>
</dbReference>
<feature type="domain" description="MnmE helical" evidence="10">
    <location>
        <begin position="119"/>
        <end position="425"/>
    </location>
</feature>
<dbReference type="SUPFAM" id="SSF116878">
    <property type="entry name" value="TrmE connector domain"/>
    <property type="match status" value="1"/>
</dbReference>
<evidence type="ECO:0000256" key="2">
    <source>
        <dbReference type="ARBA" id="ARBA00022694"/>
    </source>
</evidence>
<dbReference type="CDD" id="cd04164">
    <property type="entry name" value="trmE"/>
    <property type="match status" value="1"/>
</dbReference>
<protein>
    <recommendedName>
        <fullName evidence="6">tRNA modification GTPase MnmE</fullName>
        <ecNumber evidence="6">3.6.-.-</ecNumber>
    </recommendedName>
</protein>
<evidence type="ECO:0000259" key="10">
    <source>
        <dbReference type="Pfam" id="PF12631"/>
    </source>
</evidence>
<feature type="binding site" evidence="6">
    <location>
        <begin position="222"/>
        <end position="227"/>
    </location>
    <ligand>
        <name>GTP</name>
        <dbReference type="ChEBI" id="CHEBI:37565"/>
    </ligand>
</feature>
<dbReference type="PANTHER" id="PTHR42714">
    <property type="entry name" value="TRNA MODIFICATION GTPASE GTPBP3"/>
    <property type="match status" value="1"/>
</dbReference>
<evidence type="ECO:0000256" key="5">
    <source>
        <dbReference type="ARBA" id="ARBA00023134"/>
    </source>
</evidence>
<dbReference type="InterPro" id="IPR004520">
    <property type="entry name" value="GTPase_MnmE"/>
</dbReference>
<evidence type="ECO:0000259" key="8">
    <source>
        <dbReference type="Pfam" id="PF01926"/>
    </source>
</evidence>
<feature type="binding site" evidence="6">
    <location>
        <position position="21"/>
    </location>
    <ligand>
        <name>(6S)-5-formyl-5,6,7,8-tetrahydrofolate</name>
        <dbReference type="ChEBI" id="CHEBI:57457"/>
    </ligand>
</feature>
<dbReference type="HAMAP" id="MF_00379">
    <property type="entry name" value="GTPase_MnmE"/>
    <property type="match status" value="1"/>
</dbReference>
<dbReference type="Pfam" id="PF10396">
    <property type="entry name" value="TrmE_N"/>
    <property type="match status" value="1"/>
</dbReference>
<keyword evidence="4 6" id="KW-0630">Potassium</keyword>
<keyword evidence="6" id="KW-0460">Magnesium</keyword>